<keyword evidence="1" id="KW-1133">Transmembrane helix</keyword>
<evidence type="ECO:0000256" key="1">
    <source>
        <dbReference type="SAM" id="Phobius"/>
    </source>
</evidence>
<dbReference type="EnsemblMetazoa" id="GPAI007039-RA">
    <property type="protein sequence ID" value="GPAI007039-PA"/>
    <property type="gene ID" value="GPAI007039"/>
</dbReference>
<dbReference type="VEuPathDB" id="VectorBase:GPAI007039"/>
<organism evidence="2 3">
    <name type="scientific">Glossina pallidipes</name>
    <name type="common">Tsetse fly</name>
    <dbReference type="NCBI Taxonomy" id="7398"/>
    <lineage>
        <taxon>Eukaryota</taxon>
        <taxon>Metazoa</taxon>
        <taxon>Ecdysozoa</taxon>
        <taxon>Arthropoda</taxon>
        <taxon>Hexapoda</taxon>
        <taxon>Insecta</taxon>
        <taxon>Pterygota</taxon>
        <taxon>Neoptera</taxon>
        <taxon>Endopterygota</taxon>
        <taxon>Diptera</taxon>
        <taxon>Brachycera</taxon>
        <taxon>Muscomorpha</taxon>
        <taxon>Hippoboscoidea</taxon>
        <taxon>Glossinidae</taxon>
        <taxon>Glossina</taxon>
    </lineage>
</organism>
<reference evidence="3" key="1">
    <citation type="submission" date="2014-03" db="EMBL/GenBank/DDBJ databases">
        <authorList>
            <person name="Aksoy S."/>
            <person name="Warren W."/>
            <person name="Wilson R.K."/>
        </authorList>
    </citation>
    <scope>NUCLEOTIDE SEQUENCE [LARGE SCALE GENOMIC DNA]</scope>
    <source>
        <strain evidence="3">IAEA</strain>
    </source>
</reference>
<dbReference type="Proteomes" id="UP000092445">
    <property type="component" value="Unassembled WGS sequence"/>
</dbReference>
<keyword evidence="1" id="KW-0472">Membrane</keyword>
<name>A0A1A9Z8L5_GLOPL</name>
<reference evidence="2" key="2">
    <citation type="submission" date="2020-05" db="UniProtKB">
        <authorList>
            <consortium name="EnsemblMetazoa"/>
        </authorList>
    </citation>
    <scope>IDENTIFICATION</scope>
    <source>
        <strain evidence="2">IAEA</strain>
    </source>
</reference>
<evidence type="ECO:0000313" key="3">
    <source>
        <dbReference type="Proteomes" id="UP000092445"/>
    </source>
</evidence>
<proteinExistence type="predicted"/>
<keyword evidence="1" id="KW-0812">Transmembrane</keyword>
<keyword evidence="3" id="KW-1185">Reference proteome</keyword>
<feature type="transmembrane region" description="Helical" evidence="1">
    <location>
        <begin position="79"/>
        <end position="103"/>
    </location>
</feature>
<protein>
    <submittedName>
        <fullName evidence="2">Uncharacterized protein</fullName>
    </submittedName>
</protein>
<dbReference type="AlphaFoldDB" id="A0A1A9Z8L5"/>
<evidence type="ECO:0000313" key="2">
    <source>
        <dbReference type="EnsemblMetazoa" id="GPAI007039-PA"/>
    </source>
</evidence>
<sequence length="120" mass="13305">MLEILYLIIACNLHCSTSRITFKTVSIGTIDSFGENTVLHTKFSALTATTCCKLPIIAFAPTTATTRKSAIGNTARRCIILYCIMLQSVFGAFSDIILASLYLNSRYFRKEEDSECICTK</sequence>
<accession>A0A1A9Z8L5</accession>